<dbReference type="InterPro" id="IPR013223">
    <property type="entry name" value="RNase_B_OB_dom"/>
</dbReference>
<keyword evidence="4 8" id="KW-0540">Nuclease</keyword>
<dbReference type="EC" id="3.1.13.1" evidence="8"/>
<protein>
    <recommendedName>
        <fullName evidence="8">Ribonuclease R</fullName>
        <shortName evidence="8">RNase R</shortName>
        <ecNumber evidence="8">3.1.13.1</ecNumber>
    </recommendedName>
</protein>
<dbReference type="SUPFAM" id="SSF50249">
    <property type="entry name" value="Nucleic acid-binding proteins"/>
    <property type="match status" value="4"/>
</dbReference>
<comment type="caution">
    <text evidence="11">The sequence shown here is derived from an EMBL/GenBank/DDBJ whole genome shotgun (WGS) entry which is preliminary data.</text>
</comment>
<sequence length="803" mass="89875">MKQQRKAVRIRRKSLGKAGRSKGARQEVRQAQPPRDMRYAALKYTDEAVKGRISINSRGFGFVTPEGMQKNQADIFIPKDELHTAMNGDTVQVQLAQQPAYAPAGSQSREGRVTEVLERANSRIVGIYSASRRFGFVAPDDTRLKADIYIPEGEAMDAITGSKVVAEVTRWPDGKQKAEGRIIEVIGQKGEPGVDILSIMRQYDLSESFPAEVQAAADGVEQSINAEEHIGRNGREDRRHLKIVTIDGEDAKDLDDGVYVEKKDDGSFFLGVYIADVSWYVREHEPLDVEAEARGTSVYLVDRVVPMLPKALSNGICSLNAGVDRLSMACEMNISPEGKVTDYKILPVVIHVYRRLTYTLVNKILVDNDKEFVRDNEDIVPLLHNLQDVRNAMYKYRHRRGAINFEIPEIKVKLDENGKAVGLKKRVGNLGESIIEQCMLAANETVAEHMCRRKQPFVYRVHEEPEESKVTALNGLLNTFGLHLRTAADGSIRPKDLQVTLEKIAGGPAEKIVSTVALRSMQQARYAAENLGHFGLAAQYYTHFTSPIRRYPDLMVHRLLRESFETGSIPKEKREKIMEKLAERTDHASQRERIAVNAERDTTDLKKVEYMQQFVGDTFEGIISSVTSFGFFVELDNGVEGLVHMTTLKDDYYDYVESQYALVGTHHKRRYQLGDAVEILLARADVEARSLDFLVKDNCDLRALNMQGSKDRDPGEAAGIMSRSEARKIKRSAKKDRKSAKSGREAAAKGAAAGKDDGRNAAGHMGRKKNKKEKKAGKDKHSKRKGRRKQGSDVIASFDPLSI</sequence>
<evidence type="ECO:0000256" key="4">
    <source>
        <dbReference type="ARBA" id="ARBA00022722"/>
    </source>
</evidence>
<comment type="catalytic activity">
    <reaction evidence="1 8">
        <text>Exonucleolytic cleavage in the 3'- to 5'-direction to yield nucleoside 5'-phosphates.</text>
        <dbReference type="EC" id="3.1.13.1"/>
    </reaction>
</comment>
<dbReference type="InterPro" id="IPR011129">
    <property type="entry name" value="CSD"/>
</dbReference>
<dbReference type="PANTHER" id="PTHR23355">
    <property type="entry name" value="RIBONUCLEASE"/>
    <property type="match status" value="1"/>
</dbReference>
<dbReference type="InterPro" id="IPR012340">
    <property type="entry name" value="NA-bd_OB-fold"/>
</dbReference>
<evidence type="ECO:0000256" key="8">
    <source>
        <dbReference type="HAMAP-Rule" id="MF_01895"/>
    </source>
</evidence>
<gene>
    <name evidence="8 11" type="primary">rnr</name>
    <name evidence="11" type="ORF">FYJ84_02535</name>
</gene>
<dbReference type="NCBIfam" id="TIGR02063">
    <property type="entry name" value="RNase_R"/>
    <property type="match status" value="1"/>
</dbReference>
<evidence type="ECO:0000256" key="1">
    <source>
        <dbReference type="ARBA" id="ARBA00001849"/>
    </source>
</evidence>
<evidence type="ECO:0000256" key="2">
    <source>
        <dbReference type="ARBA" id="ARBA00004496"/>
    </source>
</evidence>
<dbReference type="RefSeq" id="WP_154405807.1">
    <property type="nucleotide sequence ID" value="NZ_VUNR01000003.1"/>
</dbReference>
<dbReference type="InterPro" id="IPR011805">
    <property type="entry name" value="RNase_R"/>
</dbReference>
<dbReference type="Pfam" id="PF00575">
    <property type="entry name" value="S1"/>
    <property type="match status" value="1"/>
</dbReference>
<evidence type="ECO:0000256" key="7">
    <source>
        <dbReference type="ARBA" id="ARBA00022884"/>
    </source>
</evidence>
<dbReference type="EMBL" id="VUNR01000003">
    <property type="protein sequence ID" value="MSU07866.1"/>
    <property type="molecule type" value="Genomic_DNA"/>
</dbReference>
<comment type="function">
    <text evidence="8">3'-5' exoribonuclease that releases 5'-nucleoside monophosphates and is involved in maturation of structured RNAs.</text>
</comment>
<feature type="compositionally biased region" description="Basic residues" evidence="9">
    <location>
        <begin position="1"/>
        <end position="23"/>
    </location>
</feature>
<dbReference type="SMART" id="SM00316">
    <property type="entry name" value="S1"/>
    <property type="match status" value="1"/>
</dbReference>
<keyword evidence="7 8" id="KW-0694">RNA-binding</keyword>
<dbReference type="InterPro" id="IPR003029">
    <property type="entry name" value="S1_domain"/>
</dbReference>
<dbReference type="InterPro" id="IPR004476">
    <property type="entry name" value="RNase_II/RNase_R"/>
</dbReference>
<proteinExistence type="inferred from homology"/>
<dbReference type="NCBIfam" id="TIGR00358">
    <property type="entry name" value="3_prime_RNase"/>
    <property type="match status" value="1"/>
</dbReference>
<feature type="domain" description="S1 motif" evidence="10">
    <location>
        <begin position="616"/>
        <end position="696"/>
    </location>
</feature>
<dbReference type="Pfam" id="PF17876">
    <property type="entry name" value="CSD2"/>
    <property type="match status" value="1"/>
</dbReference>
<dbReference type="GO" id="GO:0008859">
    <property type="term" value="F:exoribonuclease II activity"/>
    <property type="evidence" value="ECO:0007669"/>
    <property type="project" value="UniProtKB-UniRule"/>
</dbReference>
<dbReference type="Gene3D" id="2.40.50.140">
    <property type="entry name" value="Nucleic acid-binding proteins"/>
    <property type="match status" value="3"/>
</dbReference>
<dbReference type="Pfam" id="PF08206">
    <property type="entry name" value="OB_RNB"/>
    <property type="match status" value="1"/>
</dbReference>
<dbReference type="InterPro" id="IPR050180">
    <property type="entry name" value="RNR_Ribonuclease"/>
</dbReference>
<dbReference type="CDD" id="cd04471">
    <property type="entry name" value="S1_RNase_R"/>
    <property type="match status" value="1"/>
</dbReference>
<keyword evidence="12" id="KW-1185">Reference proteome</keyword>
<dbReference type="AlphaFoldDB" id="A0A6I2UGH3"/>
<evidence type="ECO:0000256" key="9">
    <source>
        <dbReference type="SAM" id="MobiDB-lite"/>
    </source>
</evidence>
<dbReference type="PROSITE" id="PS01175">
    <property type="entry name" value="RIBONUCLEASE_II"/>
    <property type="match status" value="1"/>
</dbReference>
<evidence type="ECO:0000313" key="12">
    <source>
        <dbReference type="Proteomes" id="UP000433181"/>
    </source>
</evidence>
<evidence type="ECO:0000256" key="6">
    <source>
        <dbReference type="ARBA" id="ARBA00022839"/>
    </source>
</evidence>
<evidence type="ECO:0000259" key="10">
    <source>
        <dbReference type="PROSITE" id="PS50126"/>
    </source>
</evidence>
<evidence type="ECO:0000256" key="3">
    <source>
        <dbReference type="ARBA" id="ARBA00022490"/>
    </source>
</evidence>
<feature type="region of interest" description="Disordered" evidence="9">
    <location>
        <begin position="1"/>
        <end position="33"/>
    </location>
</feature>
<feature type="compositionally biased region" description="Basic residues" evidence="9">
    <location>
        <begin position="728"/>
        <end position="741"/>
    </location>
</feature>
<organism evidence="11 12">
    <name type="scientific">Anaerovibrio slackiae</name>
    <dbReference type="NCBI Taxonomy" id="2652309"/>
    <lineage>
        <taxon>Bacteria</taxon>
        <taxon>Bacillati</taxon>
        <taxon>Bacillota</taxon>
        <taxon>Negativicutes</taxon>
        <taxon>Selenomonadales</taxon>
        <taxon>Selenomonadaceae</taxon>
        <taxon>Anaerovibrio</taxon>
    </lineage>
</organism>
<dbReference type="InterPro" id="IPR040476">
    <property type="entry name" value="CSD2"/>
</dbReference>
<evidence type="ECO:0000313" key="11">
    <source>
        <dbReference type="EMBL" id="MSU07866.1"/>
    </source>
</evidence>
<dbReference type="SMART" id="SM00357">
    <property type="entry name" value="CSP"/>
    <property type="match status" value="2"/>
</dbReference>
<dbReference type="Proteomes" id="UP000433181">
    <property type="component" value="Unassembled WGS sequence"/>
</dbReference>
<comment type="similarity">
    <text evidence="8">Belongs to the RNR ribonuclease family. RNase R subfamily.</text>
</comment>
<keyword evidence="3 8" id="KW-0963">Cytoplasm</keyword>
<accession>A0A6I2UGH3</accession>
<dbReference type="InterPro" id="IPR022966">
    <property type="entry name" value="RNase_II/R_CS"/>
</dbReference>
<comment type="subcellular location">
    <subcellularLocation>
        <location evidence="2 8">Cytoplasm</location>
    </subcellularLocation>
</comment>
<reference evidence="11 12" key="1">
    <citation type="submission" date="2019-08" db="EMBL/GenBank/DDBJ databases">
        <title>In-depth cultivation of the pig gut microbiome towards novel bacterial diversity and tailored functional studies.</title>
        <authorList>
            <person name="Wylensek D."/>
            <person name="Hitch T.C.A."/>
            <person name="Clavel T."/>
        </authorList>
    </citation>
    <scope>NUCLEOTIDE SEQUENCE [LARGE SCALE GENOMIC DNA]</scope>
    <source>
        <strain evidence="11 12">WCA-693-APC-5D-A</strain>
    </source>
</reference>
<dbReference type="InterPro" id="IPR001900">
    <property type="entry name" value="RNase_II/R"/>
</dbReference>
<dbReference type="GeneID" id="96777780"/>
<dbReference type="Pfam" id="PF00773">
    <property type="entry name" value="RNB"/>
    <property type="match status" value="1"/>
</dbReference>
<feature type="compositionally biased region" description="Basic residues" evidence="9">
    <location>
        <begin position="765"/>
        <end position="789"/>
    </location>
</feature>
<dbReference type="GO" id="GO:0006402">
    <property type="term" value="P:mRNA catabolic process"/>
    <property type="evidence" value="ECO:0007669"/>
    <property type="project" value="TreeGrafter"/>
</dbReference>
<dbReference type="PROSITE" id="PS50126">
    <property type="entry name" value="S1"/>
    <property type="match status" value="1"/>
</dbReference>
<dbReference type="GO" id="GO:0005829">
    <property type="term" value="C:cytosol"/>
    <property type="evidence" value="ECO:0007669"/>
    <property type="project" value="TreeGrafter"/>
</dbReference>
<dbReference type="GO" id="GO:0003723">
    <property type="term" value="F:RNA binding"/>
    <property type="evidence" value="ECO:0007669"/>
    <property type="project" value="UniProtKB-UniRule"/>
</dbReference>
<keyword evidence="5 8" id="KW-0378">Hydrolase</keyword>
<dbReference type="HAMAP" id="MF_01895">
    <property type="entry name" value="RNase_R"/>
    <property type="match status" value="1"/>
</dbReference>
<evidence type="ECO:0000256" key="5">
    <source>
        <dbReference type="ARBA" id="ARBA00022801"/>
    </source>
</evidence>
<dbReference type="SMART" id="SM00955">
    <property type="entry name" value="RNB"/>
    <property type="match status" value="1"/>
</dbReference>
<dbReference type="PANTHER" id="PTHR23355:SF9">
    <property type="entry name" value="DIS3-LIKE EXONUCLEASE 2"/>
    <property type="match status" value="1"/>
</dbReference>
<feature type="region of interest" description="Disordered" evidence="9">
    <location>
        <begin position="705"/>
        <end position="803"/>
    </location>
</feature>
<keyword evidence="6 8" id="KW-0269">Exonuclease</keyword>
<name>A0A6I2UGH3_9FIRM</name>